<dbReference type="CDD" id="cd00093">
    <property type="entry name" value="HTH_XRE"/>
    <property type="match status" value="1"/>
</dbReference>
<sequence>MTAEATPKPHLGRNIRHFRQENDLKQDELADLMGDPWTQKKISQLEAKAAIDDGILEQVARALKISVDDIKEYSNVPVVNYVQNNFEGSNTQAPNVNNLQCTFNPLDKVMEAHEDVKRLYEALLKEKDEKIALLNKMLGNKQG</sequence>
<feature type="domain" description="HTH cro/C1-type" evidence="1">
    <location>
        <begin position="15"/>
        <end position="70"/>
    </location>
</feature>
<accession>A0A385SND8</accession>
<evidence type="ECO:0000259" key="1">
    <source>
        <dbReference type="PROSITE" id="PS50943"/>
    </source>
</evidence>
<evidence type="ECO:0000313" key="3">
    <source>
        <dbReference type="Proteomes" id="UP000266183"/>
    </source>
</evidence>
<organism evidence="2 3">
    <name type="scientific">Chryseolinea soli</name>
    <dbReference type="NCBI Taxonomy" id="2321403"/>
    <lineage>
        <taxon>Bacteria</taxon>
        <taxon>Pseudomonadati</taxon>
        <taxon>Bacteroidota</taxon>
        <taxon>Cytophagia</taxon>
        <taxon>Cytophagales</taxon>
        <taxon>Fulvivirgaceae</taxon>
        <taxon>Chryseolinea</taxon>
    </lineage>
</organism>
<dbReference type="Proteomes" id="UP000266183">
    <property type="component" value="Chromosome"/>
</dbReference>
<dbReference type="EMBL" id="CP032382">
    <property type="protein sequence ID" value="AYB30970.1"/>
    <property type="molecule type" value="Genomic_DNA"/>
</dbReference>
<keyword evidence="3" id="KW-1185">Reference proteome</keyword>
<dbReference type="PROSITE" id="PS50943">
    <property type="entry name" value="HTH_CROC1"/>
    <property type="match status" value="1"/>
</dbReference>
<evidence type="ECO:0000313" key="2">
    <source>
        <dbReference type="EMBL" id="AYB30970.1"/>
    </source>
</evidence>
<protein>
    <submittedName>
        <fullName evidence="2">XRE family transcriptional regulator</fullName>
    </submittedName>
</protein>
<reference evidence="3" key="1">
    <citation type="submission" date="2018-09" db="EMBL/GenBank/DDBJ databases">
        <title>Chryseolinea sp. KIS68-18 isolated from soil.</title>
        <authorList>
            <person name="Weon H.-Y."/>
            <person name="Kwon S.-W."/>
            <person name="Lee S.A."/>
        </authorList>
    </citation>
    <scope>NUCLEOTIDE SEQUENCE [LARGE SCALE GENOMIC DNA]</scope>
    <source>
        <strain evidence="3">KIS68-18</strain>
    </source>
</reference>
<name>A0A385SND8_9BACT</name>
<gene>
    <name evidence="2" type="ORF">D4L85_10435</name>
</gene>
<dbReference type="KEGG" id="chk:D4L85_10435"/>
<dbReference type="OrthoDB" id="674774at2"/>
<dbReference type="RefSeq" id="WP_119754264.1">
    <property type="nucleotide sequence ID" value="NZ_CP032382.1"/>
</dbReference>
<dbReference type="Gene3D" id="1.10.260.40">
    <property type="entry name" value="lambda repressor-like DNA-binding domains"/>
    <property type="match status" value="1"/>
</dbReference>
<dbReference type="SUPFAM" id="SSF47413">
    <property type="entry name" value="lambda repressor-like DNA-binding domains"/>
    <property type="match status" value="1"/>
</dbReference>
<dbReference type="InterPro" id="IPR010982">
    <property type="entry name" value="Lambda_DNA-bd_dom_sf"/>
</dbReference>
<dbReference type="Pfam" id="PF01381">
    <property type="entry name" value="HTH_3"/>
    <property type="match status" value="1"/>
</dbReference>
<dbReference type="InterPro" id="IPR001387">
    <property type="entry name" value="Cro/C1-type_HTH"/>
</dbReference>
<dbReference type="SMART" id="SM00530">
    <property type="entry name" value="HTH_XRE"/>
    <property type="match status" value="1"/>
</dbReference>
<proteinExistence type="predicted"/>
<dbReference type="AlphaFoldDB" id="A0A385SND8"/>
<dbReference type="GO" id="GO:0003677">
    <property type="term" value="F:DNA binding"/>
    <property type="evidence" value="ECO:0007669"/>
    <property type="project" value="InterPro"/>
</dbReference>